<feature type="domain" description="Metallo-beta-lactamase" evidence="1">
    <location>
        <begin position="21"/>
        <end position="192"/>
    </location>
</feature>
<name>A0ABR8NXD0_9GAMM</name>
<dbReference type="SMART" id="SM00849">
    <property type="entry name" value="Lactamase_B"/>
    <property type="match status" value="1"/>
</dbReference>
<proteinExistence type="predicted"/>
<protein>
    <submittedName>
        <fullName evidence="2">MBL fold metallo-hydrolase</fullName>
    </submittedName>
</protein>
<dbReference type="PANTHER" id="PTHR11203">
    <property type="entry name" value="CLEAVAGE AND POLYADENYLATION SPECIFICITY FACTOR FAMILY MEMBER"/>
    <property type="match status" value="1"/>
</dbReference>
<evidence type="ECO:0000259" key="1">
    <source>
        <dbReference type="SMART" id="SM00849"/>
    </source>
</evidence>
<dbReference type="InterPro" id="IPR001279">
    <property type="entry name" value="Metallo-B-lactamas"/>
</dbReference>
<sequence length="361" mass="39574">MKVSIDILSGAGRKTAAAILVTYQASLESQKIRFLLDAGGALEVGEVKGWTQPDNLDAIFISHDHEDHMGGLKDIDGNVPVYATAPVQPWLPKHLNMHELPVSGTISVCGIEITTGSAGHSFGGVWLHLNIGNGVFYSGDFSLESTLYPFTMPPKASVSLLDASYGLYDHSLEQGKQSLLTFLNEDKSLLMPVPQTGRALEIACWLTSIGIEDWTLGSDCLSPEMALAAPVDSICEGARLILKDIKHQPFNPNAKVILCGDPDGMSGIAAELLLQPEYYLPVYTGHLPEHAREAVSEDKAYFVRWNVHPRKQDLKRLIDHLECDTCCPLFNGMKDLQEWRAALGPSITSQTYIEQTYEINP</sequence>
<dbReference type="PANTHER" id="PTHR11203:SF37">
    <property type="entry name" value="INTEGRATOR COMPLEX SUBUNIT 11"/>
    <property type="match status" value="1"/>
</dbReference>
<dbReference type="Proteomes" id="UP000604161">
    <property type="component" value="Unassembled WGS sequence"/>
</dbReference>
<evidence type="ECO:0000313" key="2">
    <source>
        <dbReference type="EMBL" id="MBD5770699.1"/>
    </source>
</evidence>
<dbReference type="Gene3D" id="3.60.15.10">
    <property type="entry name" value="Ribonuclease Z/Hydroxyacylglutathione hydrolase-like"/>
    <property type="match status" value="1"/>
</dbReference>
<dbReference type="SUPFAM" id="SSF56281">
    <property type="entry name" value="Metallo-hydrolase/oxidoreductase"/>
    <property type="match status" value="1"/>
</dbReference>
<comment type="caution">
    <text evidence="2">The sequence shown here is derived from an EMBL/GenBank/DDBJ whole genome shotgun (WGS) entry which is preliminary data.</text>
</comment>
<reference evidence="2 3" key="1">
    <citation type="submission" date="2020-09" db="EMBL/GenBank/DDBJ databases">
        <title>Marinomonas sp. nov., isolated from the cysticercosis algae of Qingdao, China.</title>
        <authorList>
            <person name="Sun X."/>
        </authorList>
    </citation>
    <scope>NUCLEOTIDE SEQUENCE [LARGE SCALE GENOMIC DNA]</scope>
    <source>
        <strain evidence="2 3">SM2066</strain>
    </source>
</reference>
<organism evidence="2 3">
    <name type="scientific">Marinomonas colpomeniae</name>
    <dbReference type="NCBI Taxonomy" id="2774408"/>
    <lineage>
        <taxon>Bacteria</taxon>
        <taxon>Pseudomonadati</taxon>
        <taxon>Pseudomonadota</taxon>
        <taxon>Gammaproteobacteria</taxon>
        <taxon>Oceanospirillales</taxon>
        <taxon>Oceanospirillaceae</taxon>
        <taxon>Marinomonas</taxon>
    </lineage>
</organism>
<dbReference type="InterPro" id="IPR036866">
    <property type="entry name" value="RibonucZ/Hydroxyglut_hydro"/>
</dbReference>
<dbReference type="Pfam" id="PF12706">
    <property type="entry name" value="Lactamase_B_2"/>
    <property type="match status" value="1"/>
</dbReference>
<accession>A0ABR8NXD0</accession>
<dbReference type="InterPro" id="IPR050698">
    <property type="entry name" value="MBL"/>
</dbReference>
<evidence type="ECO:0000313" key="3">
    <source>
        <dbReference type="Proteomes" id="UP000604161"/>
    </source>
</evidence>
<dbReference type="RefSeq" id="WP_191594079.1">
    <property type="nucleotide sequence ID" value="NZ_JACYFC010000002.1"/>
</dbReference>
<gene>
    <name evidence="2" type="ORF">IF202_06515</name>
</gene>
<dbReference type="EMBL" id="JACYFC010000002">
    <property type="protein sequence ID" value="MBD5770699.1"/>
    <property type="molecule type" value="Genomic_DNA"/>
</dbReference>
<keyword evidence="3" id="KW-1185">Reference proteome</keyword>